<dbReference type="AlphaFoldDB" id="A0A6A6AGJ1"/>
<proteinExistence type="predicted"/>
<keyword evidence="2" id="KW-1185">Reference proteome</keyword>
<evidence type="ECO:0000313" key="2">
    <source>
        <dbReference type="Proteomes" id="UP000799771"/>
    </source>
</evidence>
<dbReference type="EMBL" id="ML977505">
    <property type="protein sequence ID" value="KAF2130034.1"/>
    <property type="molecule type" value="Genomic_DNA"/>
</dbReference>
<organism evidence="1 2">
    <name type="scientific">Dothidotthia symphoricarpi CBS 119687</name>
    <dbReference type="NCBI Taxonomy" id="1392245"/>
    <lineage>
        <taxon>Eukaryota</taxon>
        <taxon>Fungi</taxon>
        <taxon>Dikarya</taxon>
        <taxon>Ascomycota</taxon>
        <taxon>Pezizomycotina</taxon>
        <taxon>Dothideomycetes</taxon>
        <taxon>Pleosporomycetidae</taxon>
        <taxon>Pleosporales</taxon>
        <taxon>Dothidotthiaceae</taxon>
        <taxon>Dothidotthia</taxon>
    </lineage>
</organism>
<name>A0A6A6AGJ1_9PLEO</name>
<sequence length="324" mass="36526">MQSYLRPPLTNPSLSANARLLYGNRWTYDVVIGRETAMKCRICLVAYPDTVTNSHKDIVLKIVDSDICKKHDKWEDPLDHVSQAILSLVEELGADVAEKTGLVPKNSFFDGLPTVTRSSTTTQFCWCELQKGARITQVRTSSAFIRSANKQNISIQKVQQLSQYLDSYRLLCDSNPSRINQISPKINQHLIDSRIVEQAQTSQHPSRPTATMMVNDYSQYIERIRALANARLLFGRHQSYDVVIGRESSTRCKACLIEYDEKLKKGGSVLGSVIIESKQCLPNTYAEDALRQLLVELEFNVGRRISGLEILAKIEGKSGLIYIQ</sequence>
<dbReference type="Proteomes" id="UP000799771">
    <property type="component" value="Unassembled WGS sequence"/>
</dbReference>
<reference evidence="1" key="1">
    <citation type="journal article" date="2020" name="Stud. Mycol.">
        <title>101 Dothideomycetes genomes: a test case for predicting lifestyles and emergence of pathogens.</title>
        <authorList>
            <person name="Haridas S."/>
            <person name="Albert R."/>
            <person name="Binder M."/>
            <person name="Bloem J."/>
            <person name="Labutti K."/>
            <person name="Salamov A."/>
            <person name="Andreopoulos B."/>
            <person name="Baker S."/>
            <person name="Barry K."/>
            <person name="Bills G."/>
            <person name="Bluhm B."/>
            <person name="Cannon C."/>
            <person name="Castanera R."/>
            <person name="Culley D."/>
            <person name="Daum C."/>
            <person name="Ezra D."/>
            <person name="Gonzalez J."/>
            <person name="Henrissat B."/>
            <person name="Kuo A."/>
            <person name="Liang C."/>
            <person name="Lipzen A."/>
            <person name="Lutzoni F."/>
            <person name="Magnuson J."/>
            <person name="Mondo S."/>
            <person name="Nolan M."/>
            <person name="Ohm R."/>
            <person name="Pangilinan J."/>
            <person name="Park H.-J."/>
            <person name="Ramirez L."/>
            <person name="Alfaro M."/>
            <person name="Sun H."/>
            <person name="Tritt A."/>
            <person name="Yoshinaga Y."/>
            <person name="Zwiers L.-H."/>
            <person name="Turgeon B."/>
            <person name="Goodwin S."/>
            <person name="Spatafora J."/>
            <person name="Crous P."/>
            <person name="Grigoriev I."/>
        </authorList>
    </citation>
    <scope>NUCLEOTIDE SEQUENCE</scope>
    <source>
        <strain evidence="1">CBS 119687</strain>
    </source>
</reference>
<evidence type="ECO:0000313" key="1">
    <source>
        <dbReference type="EMBL" id="KAF2130034.1"/>
    </source>
</evidence>
<protein>
    <submittedName>
        <fullName evidence="1">Uncharacterized protein</fullName>
    </submittedName>
</protein>
<dbReference type="RefSeq" id="XP_033524421.1">
    <property type="nucleotide sequence ID" value="XM_033666668.1"/>
</dbReference>
<gene>
    <name evidence="1" type="ORF">P153DRAFT_356694</name>
</gene>
<dbReference type="GeneID" id="54407100"/>
<accession>A0A6A6AGJ1</accession>